<dbReference type="SUPFAM" id="SSF51206">
    <property type="entry name" value="cAMP-binding domain-like"/>
    <property type="match status" value="2"/>
</dbReference>
<keyword evidence="4" id="KW-1185">Reference proteome</keyword>
<dbReference type="CDD" id="cd00038">
    <property type="entry name" value="CAP_ED"/>
    <property type="match status" value="1"/>
</dbReference>
<name>A0ABP0QYQ5_9DINO</name>
<evidence type="ECO:0000256" key="1">
    <source>
        <dbReference type="SAM" id="MobiDB-lite"/>
    </source>
</evidence>
<dbReference type="InterPro" id="IPR018490">
    <property type="entry name" value="cNMP-bd_dom_sf"/>
</dbReference>
<evidence type="ECO:0000259" key="2">
    <source>
        <dbReference type="PROSITE" id="PS50042"/>
    </source>
</evidence>
<dbReference type="InterPro" id="IPR014710">
    <property type="entry name" value="RmlC-like_jellyroll"/>
</dbReference>
<dbReference type="PANTHER" id="PTHR23011">
    <property type="entry name" value="CYCLIC NUCLEOTIDE-BINDING DOMAIN CONTAINING PROTEIN"/>
    <property type="match status" value="1"/>
</dbReference>
<feature type="region of interest" description="Disordered" evidence="1">
    <location>
        <begin position="235"/>
        <end position="271"/>
    </location>
</feature>
<organism evidence="3 4">
    <name type="scientific">Durusdinium trenchii</name>
    <dbReference type="NCBI Taxonomy" id="1381693"/>
    <lineage>
        <taxon>Eukaryota</taxon>
        <taxon>Sar</taxon>
        <taxon>Alveolata</taxon>
        <taxon>Dinophyceae</taxon>
        <taxon>Suessiales</taxon>
        <taxon>Symbiodiniaceae</taxon>
        <taxon>Durusdinium</taxon>
    </lineage>
</organism>
<evidence type="ECO:0000313" key="4">
    <source>
        <dbReference type="Proteomes" id="UP001642484"/>
    </source>
</evidence>
<protein>
    <recommendedName>
        <fullName evidence="2">Cyclic nucleotide-binding domain-containing protein</fullName>
    </recommendedName>
</protein>
<dbReference type="InterPro" id="IPR018488">
    <property type="entry name" value="cNMP-bd_CS"/>
</dbReference>
<reference evidence="3 4" key="1">
    <citation type="submission" date="2024-02" db="EMBL/GenBank/DDBJ databases">
        <authorList>
            <person name="Chen Y."/>
            <person name="Shah S."/>
            <person name="Dougan E. K."/>
            <person name="Thang M."/>
            <person name="Chan C."/>
        </authorList>
    </citation>
    <scope>NUCLEOTIDE SEQUENCE [LARGE SCALE GENOMIC DNA]</scope>
</reference>
<gene>
    <name evidence="3" type="ORF">CCMP2556_LOCUS44291</name>
</gene>
<dbReference type="Gene3D" id="2.60.120.10">
    <property type="entry name" value="Jelly Rolls"/>
    <property type="match status" value="2"/>
</dbReference>
<accession>A0ABP0QYQ5</accession>
<sequence length="533" mass="59677">MSATAVPWHVLSVIREACVLPAEQRSEEQIDAILSFVQDVAFFAELPSAQRRKLCEVISLETFQSRSKIFDIGDHGDKYYIILTGAVMVQTLQEKAADDWTPAEESMETVAQLKEGHGFGELALQDTSLRQATVITTNFTEFLVTRREHYQQFARAEHQQFVKARVAFLRQCPRMLRAIAMSEVTEQEVKVMAQCLREKSLRTRDVLCKQGEPVEFLLLVRSGFLMKLRAVEAEREDASPTPPAAELRPVRSSLHTGLPSRPSQSRASSLRWGAASSVSKSSDAGSKWSRAPSGKLLHLGSLPAFACYGAYELAQAVDEDAKSVVSTKSKPAVSLAVWPFSLVAESTAEVYLIQKQDLRRTLAKKLVAALVELSQEMHYSDAWLLQMMRQTERWDAYKHDMVLRVGGQDFIDPLERLGLKDEAFKVSPKIVLTPREEEFYSDTASPQLRRLKAMKKDRHFQQLLQRSGPPSSTHLRIFPTLNDSTTRGDLPMTNPVTVTTWQGGGLCSAATLGSLHLLRQALVGGLQRQDHWP</sequence>
<dbReference type="PROSITE" id="PS50042">
    <property type="entry name" value="CNMP_BINDING_3"/>
    <property type="match status" value="1"/>
</dbReference>
<dbReference type="InterPro" id="IPR000595">
    <property type="entry name" value="cNMP-bd_dom"/>
</dbReference>
<dbReference type="EMBL" id="CAXAMN010025084">
    <property type="protein sequence ID" value="CAK9092515.1"/>
    <property type="molecule type" value="Genomic_DNA"/>
</dbReference>
<dbReference type="PANTHER" id="PTHR23011:SF28">
    <property type="entry name" value="CYCLIC NUCLEOTIDE-BINDING DOMAIN CONTAINING PROTEIN"/>
    <property type="match status" value="1"/>
</dbReference>
<dbReference type="PROSITE" id="PS00889">
    <property type="entry name" value="CNMP_BINDING_2"/>
    <property type="match status" value="1"/>
</dbReference>
<proteinExistence type="predicted"/>
<dbReference type="SMART" id="SM00100">
    <property type="entry name" value="cNMP"/>
    <property type="match status" value="1"/>
</dbReference>
<evidence type="ECO:0000313" key="3">
    <source>
        <dbReference type="EMBL" id="CAK9092515.1"/>
    </source>
</evidence>
<dbReference type="Proteomes" id="UP001642484">
    <property type="component" value="Unassembled WGS sequence"/>
</dbReference>
<comment type="caution">
    <text evidence="3">The sequence shown here is derived from an EMBL/GenBank/DDBJ whole genome shotgun (WGS) entry which is preliminary data.</text>
</comment>
<feature type="domain" description="Cyclic nucleotide-binding" evidence="2">
    <location>
        <begin position="42"/>
        <end position="171"/>
    </location>
</feature>
<dbReference type="Pfam" id="PF00027">
    <property type="entry name" value="cNMP_binding"/>
    <property type="match status" value="1"/>
</dbReference>